<dbReference type="Gene3D" id="1.10.3300.10">
    <property type="entry name" value="Jann2411-like domain"/>
    <property type="match status" value="1"/>
</dbReference>
<dbReference type="SUPFAM" id="SSF160904">
    <property type="entry name" value="Jann2411-like"/>
    <property type="match status" value="1"/>
</dbReference>
<proteinExistence type="predicted"/>
<dbReference type="PANTHER" id="PTHR35525">
    <property type="entry name" value="BLL6575 PROTEIN"/>
    <property type="match status" value="1"/>
</dbReference>
<dbReference type="EMBL" id="LDPR01000013">
    <property type="protein sequence ID" value="KLO35702.1"/>
    <property type="molecule type" value="Genomic_DNA"/>
</dbReference>
<comment type="caution">
    <text evidence="2">The sequence shown here is derived from an EMBL/GenBank/DDBJ whole genome shotgun (WGS) entry which is preliminary data.</text>
</comment>
<dbReference type="InterPro" id="IPR021005">
    <property type="entry name" value="Znf_CGNR"/>
</dbReference>
<accession>A0A0I9XQ08</accession>
<dbReference type="Proteomes" id="UP000036334">
    <property type="component" value="Unassembled WGS sequence"/>
</dbReference>
<dbReference type="InterPro" id="IPR010852">
    <property type="entry name" value="ABATE"/>
</dbReference>
<keyword evidence="3" id="KW-1185">Reference proteome</keyword>
<feature type="domain" description="Zinc finger CGNR" evidence="1">
    <location>
        <begin position="150"/>
        <end position="184"/>
    </location>
</feature>
<gene>
    <name evidence="2" type="ORF">ABH38_15275</name>
</gene>
<organism evidence="2 3">
    <name type="scientific">Mycobacterium haemophilum</name>
    <dbReference type="NCBI Taxonomy" id="29311"/>
    <lineage>
        <taxon>Bacteria</taxon>
        <taxon>Bacillati</taxon>
        <taxon>Actinomycetota</taxon>
        <taxon>Actinomycetes</taxon>
        <taxon>Mycobacteriales</taxon>
        <taxon>Mycobacteriaceae</taxon>
        <taxon>Mycobacterium</taxon>
    </lineage>
</organism>
<dbReference type="Pfam" id="PF11706">
    <property type="entry name" value="zf-CGNR"/>
    <property type="match status" value="1"/>
</dbReference>
<protein>
    <recommendedName>
        <fullName evidence="1">Zinc finger CGNR domain-containing protein</fullName>
    </recommendedName>
</protein>
<evidence type="ECO:0000259" key="1">
    <source>
        <dbReference type="Pfam" id="PF11706"/>
    </source>
</evidence>
<evidence type="ECO:0000313" key="2">
    <source>
        <dbReference type="EMBL" id="KLO35702.1"/>
    </source>
</evidence>
<dbReference type="Pfam" id="PF07336">
    <property type="entry name" value="ABATE"/>
    <property type="match status" value="1"/>
</dbReference>
<dbReference type="AlphaFoldDB" id="A0A0I9XQ08"/>
<dbReference type="InterPro" id="IPR023286">
    <property type="entry name" value="ABATE_dom_sf"/>
</dbReference>
<dbReference type="STRING" id="1202450.B586_18205"/>
<reference evidence="2 3" key="1">
    <citation type="submission" date="2015-05" db="EMBL/GenBank/DDBJ databases">
        <title>Genome sequence of Mycobacterium haemophilum.</title>
        <authorList>
            <person name="Greninger A.L."/>
            <person name="Cunningham G."/>
            <person name="Miller S."/>
        </authorList>
    </citation>
    <scope>NUCLEOTIDE SEQUENCE [LARGE SCALE GENOMIC DNA]</scope>
    <source>
        <strain evidence="3">UC1</strain>
    </source>
</reference>
<sequence length="189" mass="20494">MSVLPSEPAPVRLMNTVWADSAGVHDDLTTPAALRDWLVTVDHRYAADVRGDPRRAELAEAKLLRDSLRRLAAFAIADPRPAAQSPVDSVDDAVAAVNWAAKQLPNAQLVIRGGRLHHDRLVPTSPARVALAALARDSIDMFTGPSATKLRACYGPGCVVYFVRSHPRREWCSETCGNRARAARDEGPA</sequence>
<dbReference type="OrthoDB" id="3211108at2"/>
<evidence type="ECO:0000313" key="3">
    <source>
        <dbReference type="Proteomes" id="UP000036334"/>
    </source>
</evidence>
<name>A0A0I9XQ08_9MYCO</name>
<dbReference type="PATRIC" id="fig|29311.18.peg.1161"/>
<dbReference type="PANTHER" id="PTHR35525:SF3">
    <property type="entry name" value="BLL6575 PROTEIN"/>
    <property type="match status" value="1"/>
</dbReference>